<dbReference type="EMBL" id="AMZH03013046">
    <property type="protein sequence ID" value="RRT49913.1"/>
    <property type="molecule type" value="Genomic_DNA"/>
</dbReference>
<evidence type="ECO:0000313" key="1">
    <source>
        <dbReference type="EMBL" id="RRT49913.1"/>
    </source>
</evidence>
<dbReference type="AlphaFoldDB" id="A0A426YDZ3"/>
<protein>
    <submittedName>
        <fullName evidence="1">Uncharacterized protein</fullName>
    </submittedName>
</protein>
<sequence length="192" mass="21396">MGERELLTAEELRTLLCIGGGDEVGQRKRLLRLFSPINPRPEARKRETVGGARHRKHKTRGHGGWPCCLLPRLVTLRAGRVTMMDNGRCRRVPGSGCVLYGTWRYAETLDLPDPYTCSARWTASEDRVPCSRWEAATVDPPIHSHALARGMSLGIRRPWRSGRVPCSRWEAATVDPPIHSHALARGMSLDGG</sequence>
<evidence type="ECO:0000313" key="2">
    <source>
        <dbReference type="Proteomes" id="UP000287651"/>
    </source>
</evidence>
<accession>A0A426YDZ3</accession>
<name>A0A426YDZ3_ENSVE</name>
<dbReference type="Proteomes" id="UP000287651">
    <property type="component" value="Unassembled WGS sequence"/>
</dbReference>
<proteinExistence type="predicted"/>
<organism evidence="1 2">
    <name type="scientific">Ensete ventricosum</name>
    <name type="common">Abyssinian banana</name>
    <name type="synonym">Musa ensete</name>
    <dbReference type="NCBI Taxonomy" id="4639"/>
    <lineage>
        <taxon>Eukaryota</taxon>
        <taxon>Viridiplantae</taxon>
        <taxon>Streptophyta</taxon>
        <taxon>Embryophyta</taxon>
        <taxon>Tracheophyta</taxon>
        <taxon>Spermatophyta</taxon>
        <taxon>Magnoliopsida</taxon>
        <taxon>Liliopsida</taxon>
        <taxon>Zingiberales</taxon>
        <taxon>Musaceae</taxon>
        <taxon>Ensete</taxon>
    </lineage>
</organism>
<comment type="caution">
    <text evidence="1">The sequence shown here is derived from an EMBL/GenBank/DDBJ whole genome shotgun (WGS) entry which is preliminary data.</text>
</comment>
<reference evidence="1 2" key="1">
    <citation type="journal article" date="2014" name="Agronomy (Basel)">
        <title>A Draft Genome Sequence for Ensete ventricosum, the Drought-Tolerant Tree Against Hunger.</title>
        <authorList>
            <person name="Harrison J."/>
            <person name="Moore K.A."/>
            <person name="Paszkiewicz K."/>
            <person name="Jones T."/>
            <person name="Grant M."/>
            <person name="Ambacheew D."/>
            <person name="Muzemil S."/>
            <person name="Studholme D.J."/>
        </authorList>
    </citation>
    <scope>NUCLEOTIDE SEQUENCE [LARGE SCALE GENOMIC DNA]</scope>
</reference>
<gene>
    <name evidence="1" type="ORF">B296_00042230</name>
</gene>